<dbReference type="Gene3D" id="1.25.40.10">
    <property type="entry name" value="Tetratricopeptide repeat domain"/>
    <property type="match status" value="2"/>
</dbReference>
<evidence type="ECO:0000256" key="1">
    <source>
        <dbReference type="SAM" id="MobiDB-lite"/>
    </source>
</evidence>
<protein>
    <submittedName>
        <fullName evidence="2">Uncharacterized protein</fullName>
    </submittedName>
</protein>
<comment type="caution">
    <text evidence="2">The sequence shown here is derived from an EMBL/GenBank/DDBJ whole genome shotgun (WGS) entry which is preliminary data.</text>
</comment>
<sequence>MSRRLRGSPSLARVHASGPFPLTAPMATPRRQRRRHDATTHLVPLLAGVALLAFLLLCLSVASALEQGGEAASVAASENVHGEASEQDAAQASGGEKEDDDAEQQRRKDLQEQQQLEERRQKVQRQALLQKTWREQVSSGELREISPGDLPPPPARELYEEAHDALTKQRDSEKRLHAVEKLKEASGKGNPSAQSLLAVLLEHGIGVKRNAAAAVLHNTFASNGGEDQSTLAMAQESWRRAAVLAGAGADHLFVQRGGDEAKPLPRASSKDDCVAALNRYRGLARKAQALSRDPKTASLNEQTVLYDGISAAEQPSGDAVRGHGLDDDFIQFLQFSAQRGGAESMRTLGNLHYWGARGVPRDIPRALELFGQAADMYGDARAAASLGEIYARGVGVDRNHQRAMHYFEQAADRGYRQAHNGIGYLLAHGQDGVERNMTKALQHFEKAAELGDGDAAYNVGALHLSGESSIGGPPKDVAKAVRFFQMAARRNHDGALFQLAKMREQGMADGLSAVMSMISNDGCLLTVAAYRRVAEAGPWGKMIKKAHDAYLAGDTELALVLYLQCAGLGYSTCMTNAAWLLDEWRRKIGQWESMSSLFHEWDVREMERRSLSLWMDASLRGSAHASIVSAEKLWHASRNRLSEVPGDAKMASDLAKHVELLFWRAMHIASGPSDDVDVGAFEMSDACTCDEKEDVCEEECDPMAAKWVRTCKAAANDVSKLEWKRNLHLKARGHYGLGSLAEYGLGFEGRKGWRAHLSDDGGVRASNAFEKALKHYEAAAALASVPANDQVNANSTTAGEVIPASERPSGAALPLALSQWRVKMKRAAIHPNASWISRRLSRFVWDVSNALLFEL</sequence>
<dbReference type="EMBL" id="BNJQ01000010">
    <property type="protein sequence ID" value="GHP05592.1"/>
    <property type="molecule type" value="Genomic_DNA"/>
</dbReference>
<dbReference type="PANTHER" id="PTHR45084:SF1">
    <property type="entry name" value="ERAD-ASSOCIATED E3 UBIQUITIN-PROTEIN LIGASE COMPONENT HRD3A-RELATED"/>
    <property type="match status" value="1"/>
</dbReference>
<dbReference type="SUPFAM" id="SSF81901">
    <property type="entry name" value="HCP-like"/>
    <property type="match status" value="1"/>
</dbReference>
<dbReference type="Proteomes" id="UP000660262">
    <property type="component" value="Unassembled WGS sequence"/>
</dbReference>
<dbReference type="PANTHER" id="PTHR45084">
    <property type="entry name" value="ERAD-ASSOCIATED E3 UBIQUITIN-PROTEIN LIGASE COMPONENT HRD3A-RELATED"/>
    <property type="match status" value="1"/>
</dbReference>
<feature type="compositionally biased region" description="Basic and acidic residues" evidence="1">
    <location>
        <begin position="103"/>
        <end position="119"/>
    </location>
</feature>
<dbReference type="InterPro" id="IPR011990">
    <property type="entry name" value="TPR-like_helical_dom_sf"/>
</dbReference>
<dbReference type="InterPro" id="IPR006597">
    <property type="entry name" value="Sel1-like"/>
</dbReference>
<dbReference type="AlphaFoldDB" id="A0A830HFS2"/>
<feature type="region of interest" description="Disordered" evidence="1">
    <location>
        <begin position="1"/>
        <end position="35"/>
    </location>
</feature>
<name>A0A830HFS2_9CHLO</name>
<gene>
    <name evidence="2" type="ORF">PPROV_000434200</name>
</gene>
<reference evidence="2" key="1">
    <citation type="submission" date="2020-10" db="EMBL/GenBank/DDBJ databases">
        <title>Unveiling of a novel bifunctional photoreceptor, Dualchrome1, isolated from a cosmopolitan green alga.</title>
        <authorList>
            <person name="Suzuki S."/>
            <person name="Kawachi M."/>
        </authorList>
    </citation>
    <scope>NUCLEOTIDE SEQUENCE</scope>
    <source>
        <strain evidence="2">NIES 2893</strain>
    </source>
</reference>
<keyword evidence="3" id="KW-1185">Reference proteome</keyword>
<proteinExistence type="predicted"/>
<organism evidence="2 3">
    <name type="scientific">Pycnococcus provasolii</name>
    <dbReference type="NCBI Taxonomy" id="41880"/>
    <lineage>
        <taxon>Eukaryota</taxon>
        <taxon>Viridiplantae</taxon>
        <taxon>Chlorophyta</taxon>
        <taxon>Pseudoscourfieldiophyceae</taxon>
        <taxon>Pseudoscourfieldiales</taxon>
        <taxon>Pycnococcaceae</taxon>
        <taxon>Pycnococcus</taxon>
    </lineage>
</organism>
<feature type="region of interest" description="Disordered" evidence="1">
    <location>
        <begin position="76"/>
        <end position="119"/>
    </location>
</feature>
<dbReference type="GO" id="GO:0036503">
    <property type="term" value="P:ERAD pathway"/>
    <property type="evidence" value="ECO:0007669"/>
    <property type="project" value="InterPro"/>
</dbReference>
<dbReference type="InterPro" id="IPR044623">
    <property type="entry name" value="HRD3"/>
</dbReference>
<evidence type="ECO:0000313" key="3">
    <source>
        <dbReference type="Proteomes" id="UP000660262"/>
    </source>
</evidence>
<dbReference type="SMART" id="SM00671">
    <property type="entry name" value="SEL1"/>
    <property type="match status" value="5"/>
</dbReference>
<accession>A0A830HFS2</accession>
<dbReference type="Pfam" id="PF08238">
    <property type="entry name" value="Sel1"/>
    <property type="match status" value="5"/>
</dbReference>
<evidence type="ECO:0000313" key="2">
    <source>
        <dbReference type="EMBL" id="GHP05592.1"/>
    </source>
</evidence>
<dbReference type="OrthoDB" id="509488at2759"/>